<sequence>MKRNNDIKSIKSVNIRSIDFKRQLLMSSAMVAVFESFLKESIGNEVLVINTNIGMEVYYFSNNDYSTFIKESILLYTLTQIDHKRLKFKNHQNREEVYQSFCQALITFSQYPQIFLAYAKKFIHLKEKNKSSRFVIPILNSFFEEVLKVLLKTGKIPHYEKIKKAKNKSHKSDLDKSIIENLISEILLKKHSN</sequence>
<evidence type="ECO:0000313" key="2">
    <source>
        <dbReference type="Proteomes" id="UP000023541"/>
    </source>
</evidence>
<dbReference type="EMBL" id="AQRA01000003">
    <property type="protein sequence ID" value="EZH74339.1"/>
    <property type="molecule type" value="Genomic_DNA"/>
</dbReference>
<comment type="caution">
    <text evidence="1">The sequence shown here is derived from an EMBL/GenBank/DDBJ whole genome shotgun (WGS) entry which is preliminary data.</text>
</comment>
<proteinExistence type="predicted"/>
<evidence type="ECO:0000313" key="1">
    <source>
        <dbReference type="EMBL" id="EZH74339.1"/>
    </source>
</evidence>
<dbReference type="AlphaFoldDB" id="A0A023BWJ3"/>
<dbReference type="eggNOG" id="ENOG5033KNX">
    <property type="taxonomic scope" value="Bacteria"/>
</dbReference>
<dbReference type="OrthoDB" id="1450004at2"/>
<keyword evidence="2" id="KW-1185">Reference proteome</keyword>
<gene>
    <name evidence="1" type="ORF">ATO12_11245</name>
</gene>
<organism evidence="1 2">
    <name type="scientific">Aquimarina atlantica</name>
    <dbReference type="NCBI Taxonomy" id="1317122"/>
    <lineage>
        <taxon>Bacteria</taxon>
        <taxon>Pseudomonadati</taxon>
        <taxon>Bacteroidota</taxon>
        <taxon>Flavobacteriia</taxon>
        <taxon>Flavobacteriales</taxon>
        <taxon>Flavobacteriaceae</taxon>
        <taxon>Aquimarina</taxon>
    </lineage>
</organism>
<dbReference type="STRING" id="1317122.ATO12_11245"/>
<accession>A0A023BWJ3</accession>
<protein>
    <submittedName>
        <fullName evidence="1">Uncharacterized protein</fullName>
    </submittedName>
</protein>
<dbReference type="RefSeq" id="WP_034240660.1">
    <property type="nucleotide sequence ID" value="NZ_AQRA01000003.1"/>
</dbReference>
<dbReference type="Proteomes" id="UP000023541">
    <property type="component" value="Unassembled WGS sequence"/>
</dbReference>
<reference evidence="1 2" key="1">
    <citation type="submission" date="2014-04" db="EMBL/GenBank/DDBJ databases">
        <title>Aquimarina sp. 22II-S11-z7 Genome Sequencing.</title>
        <authorList>
            <person name="Lai Q."/>
        </authorList>
    </citation>
    <scope>NUCLEOTIDE SEQUENCE [LARGE SCALE GENOMIC DNA]</scope>
    <source>
        <strain evidence="1 2">22II-S11-z7</strain>
    </source>
</reference>
<name>A0A023BWJ3_9FLAO</name>